<protein>
    <submittedName>
        <fullName evidence="1">Uncharacterized protein</fullName>
    </submittedName>
</protein>
<comment type="caution">
    <text evidence="1">The sequence shown here is derived from an EMBL/GenBank/DDBJ whole genome shotgun (WGS) entry which is preliminary data.</text>
</comment>
<dbReference type="EMBL" id="JAPHNI010000042">
    <property type="protein sequence ID" value="KAJ8117752.1"/>
    <property type="molecule type" value="Genomic_DNA"/>
</dbReference>
<organism evidence="1 2">
    <name type="scientific">Boeremia exigua</name>
    <dbReference type="NCBI Taxonomy" id="749465"/>
    <lineage>
        <taxon>Eukaryota</taxon>
        <taxon>Fungi</taxon>
        <taxon>Dikarya</taxon>
        <taxon>Ascomycota</taxon>
        <taxon>Pezizomycotina</taxon>
        <taxon>Dothideomycetes</taxon>
        <taxon>Pleosporomycetidae</taxon>
        <taxon>Pleosporales</taxon>
        <taxon>Pleosporineae</taxon>
        <taxon>Didymellaceae</taxon>
        <taxon>Boeremia</taxon>
    </lineage>
</organism>
<sequence length="574" mass="65774">MMFLNEPSVVRDLIEKRGSLYAARPDWYIRNFNGNMNIAFRDNDDIWRRMRKMYHVRLNFSVSNTYIPYQTLDSLQLLNDMIDTPEKFSSHLQRYTTSIASTVLYGWRTPNVDAGYVKDLISWMDRTSEVANLQLVDFYHFLRPLYHRMPDWMSTYKRKLAFLRNLENRLFLSLLDDAKAKLNSGRVYPSFIRDMLLSKDSDRLSELEIAHQAAHGFGAGSDTQWNTLLGFIKAMILYPETQAAAHEELDRVIGSDRLPTWEDRPQLPYIRAVVEESLRWMPTTLSAAVPHSNSRDDDYKGYHIPKGSTMMLNVWTLNNSLPIAKGNPRVFDPTRHSASATSNEQYGIDADSNKRAHFTFGAGRRVCPGYHVAERGLFIAISRLLWAFKFERTYDELGNMIPIEQDATTPGLIVRPIECTISPRDEKRTALIRTEWKNAQAMLDSEGNYSEEQFAKIFERSRNNFGAEYALKLDAFKFPEKTPRVAAAYFGEGVASEGDLHGALDFAARGCPVMFICHNNGFAILNPAPEQYRSDRIASRDQGYCIDILRVNGTDIFVGYAATKEARRRALLHG</sequence>
<accession>A0ACC2IRK7</accession>
<gene>
    <name evidence="1" type="ORF">OPT61_g1127</name>
</gene>
<evidence type="ECO:0000313" key="1">
    <source>
        <dbReference type="EMBL" id="KAJ8117752.1"/>
    </source>
</evidence>
<keyword evidence="2" id="KW-1185">Reference proteome</keyword>
<name>A0ACC2IRK7_9PLEO</name>
<evidence type="ECO:0000313" key="2">
    <source>
        <dbReference type="Proteomes" id="UP001153331"/>
    </source>
</evidence>
<proteinExistence type="predicted"/>
<reference evidence="1" key="1">
    <citation type="submission" date="2022-11" db="EMBL/GenBank/DDBJ databases">
        <title>Genome Sequence of Boeremia exigua.</title>
        <authorList>
            <person name="Buettner E."/>
        </authorList>
    </citation>
    <scope>NUCLEOTIDE SEQUENCE</scope>
    <source>
        <strain evidence="1">CU02</strain>
    </source>
</reference>
<dbReference type="Proteomes" id="UP001153331">
    <property type="component" value="Unassembled WGS sequence"/>
</dbReference>